<sequence>MMKPHLMVIGNGMASARFVATRRQLAVMRYWIIAVVWPFFS</sequence>
<organism evidence="1 2">
    <name type="scientific">Pectobacterium cacticida</name>
    <dbReference type="NCBI Taxonomy" id="69221"/>
    <lineage>
        <taxon>Bacteria</taxon>
        <taxon>Pseudomonadati</taxon>
        <taxon>Pseudomonadota</taxon>
        <taxon>Gammaproteobacteria</taxon>
        <taxon>Enterobacterales</taxon>
        <taxon>Pectobacteriaceae</taxon>
        <taxon>Pectobacterium</taxon>
    </lineage>
</organism>
<reference evidence="1 2" key="1">
    <citation type="journal article" date="2024" name="Front. Plant Sci.">
        <title>Comprehensive phenomic and genomic studies of the species, Pectobacterium cacticida and proposal for reclassification as Alcorniella cacticida comb. nov.</title>
        <authorList>
            <person name="Jonca J."/>
            <person name="Pirhonen M."/>
            <person name="Waleron M.M."/>
            <person name="Gawor J."/>
            <person name="Mrozik A."/>
            <person name="Smoktunowicz M."/>
            <person name="Waleron K."/>
            <person name="Waleron M."/>
        </authorList>
    </citation>
    <scope>NUCLEOTIDE SEQUENCE [LARGE SCALE GENOMIC DNA]</scope>
    <source>
        <strain evidence="1 2">DPMP6</strain>
    </source>
</reference>
<protein>
    <submittedName>
        <fullName evidence="1">Uncharacterized protein</fullName>
    </submittedName>
</protein>
<proteinExistence type="predicted"/>
<name>A0ABZ2GH29_9GAMM</name>
<keyword evidence="2" id="KW-1185">Reference proteome</keyword>
<dbReference type="Proteomes" id="UP001379444">
    <property type="component" value="Chromosome"/>
</dbReference>
<gene>
    <name evidence="1" type="ORF">QNA12_08660</name>
</gene>
<evidence type="ECO:0000313" key="1">
    <source>
        <dbReference type="EMBL" id="WWO40009.1"/>
    </source>
</evidence>
<accession>A0ABZ2GH29</accession>
<dbReference type="EMBL" id="CP125967">
    <property type="protein sequence ID" value="WWO40009.1"/>
    <property type="molecule type" value="Genomic_DNA"/>
</dbReference>
<dbReference type="RefSeq" id="WP_264496011.1">
    <property type="nucleotide sequence ID" value="NZ_CP109947.1"/>
</dbReference>
<evidence type="ECO:0000313" key="2">
    <source>
        <dbReference type="Proteomes" id="UP001379444"/>
    </source>
</evidence>